<dbReference type="OrthoDB" id="25129at2759"/>
<keyword evidence="1 3" id="KW-0963">Cytoplasm</keyword>
<proteinExistence type="inferred from homology"/>
<dbReference type="Gene3D" id="3.40.50.620">
    <property type="entry name" value="HUPs"/>
    <property type="match status" value="1"/>
</dbReference>
<dbReference type="SUPFAM" id="SSF52402">
    <property type="entry name" value="Adenine nucleotide alpha hydrolases-like"/>
    <property type="match status" value="1"/>
</dbReference>
<dbReference type="PANTHER" id="PTHR20882:SF14">
    <property type="entry name" value="CYTOPLASMIC TRNA 2-THIOLATION PROTEIN 2"/>
    <property type="match status" value="1"/>
</dbReference>
<comment type="subcellular location">
    <subcellularLocation>
        <location evidence="3">Cytoplasm</location>
    </subcellularLocation>
</comment>
<comment type="function">
    <text evidence="3">Plays a central role in 2-thiolation of mcm(5)S(2)U at tRNA wobble positions of tRNA(Lys), tRNA(Glu) and tRNA(Gln). May act by forming a heterodimer with NCS6 that ligates sulfur from thiocarboxylated URM1 onto the uridine of tRNAs at wobble position. Prior mcm(5) tRNA modification by the elongator complex is required for 2-thiolation. May also be involved in protein urmylation.</text>
</comment>
<dbReference type="RefSeq" id="XP_020076709.1">
    <property type="nucleotide sequence ID" value="XM_020221050.1"/>
</dbReference>
<dbReference type="FunFam" id="3.40.50.620:FF:000366">
    <property type="entry name" value="Cytoplasmic tRNA 2-thiolation protein 2"/>
    <property type="match status" value="1"/>
</dbReference>
<accession>A0A1E4RK32</accession>
<comment type="similarity">
    <text evidence="3">Belongs to the CTU2/NCS2 family.</text>
</comment>
<dbReference type="Pfam" id="PF10288">
    <property type="entry name" value="CTU2"/>
    <property type="match status" value="1"/>
</dbReference>
<keyword evidence="5" id="KW-1185">Reference proteome</keyword>
<dbReference type="HAMAP" id="MF_03054">
    <property type="entry name" value="CTU2"/>
    <property type="match status" value="1"/>
</dbReference>
<dbReference type="UniPathway" id="UPA00988"/>
<dbReference type="PANTHER" id="PTHR20882">
    <property type="entry name" value="CYTOPLASMIC TRNA 2-THIOLATION PROTEIN 2"/>
    <property type="match status" value="1"/>
</dbReference>
<gene>
    <name evidence="3" type="primary">NCS2</name>
    <name evidence="3" type="synonym">CTU2</name>
    <name evidence="4" type="ORF">HYPBUDRAFT_152499</name>
</gene>
<evidence type="ECO:0000256" key="3">
    <source>
        <dbReference type="HAMAP-Rule" id="MF_03054"/>
    </source>
</evidence>
<dbReference type="GO" id="GO:0005829">
    <property type="term" value="C:cytosol"/>
    <property type="evidence" value="ECO:0007669"/>
    <property type="project" value="TreeGrafter"/>
</dbReference>
<sequence>MNQANSALPIQYINTSEEAEKSICQRCKTEDAILISRKEKFCQRCFVRFIRGKQRKQMNGDKFRVKYGEVAEKLGHQKILLALSCGVSSIVLFDVIASLLKEQLEGHKGKQGFELVLLNLDEFELKSLDNHAKKVIPNLLKRFEGIDIQYKILNLQSFILDQSLLQKIKLTKQFSAFSEKIDSSESYSMESILNLCPNKSSVEDFLTVVYDELILRTAYLENCETIIYGHSMTRLANEILGLTVKGRGSSIHEAIADHTVTYRGKKFEIQYPLRDVLLAEIIAYSELEDLDQYQLKSTKPVSKITKNMTIRDITTQYFNHLDNNGYASTASTVVKTGEKLGPPKIDGSTTNCQLCGVEIHHNPKDWLRRITVSEAMPLETEEEEDYKKQYLQLFGNYENEDYSDKDPVNVCYGCIVSLGGIKPDSGFIWPLKTDKESEHDILNEYILTDDED</sequence>
<dbReference type="STRING" id="984485.A0A1E4RK32"/>
<comment type="pathway">
    <text evidence="3">tRNA modification; 5-methoxycarbonylmethyl-2-thiouridine-tRNA biosynthesis.</text>
</comment>
<dbReference type="GO" id="GO:0016783">
    <property type="term" value="F:sulfurtransferase activity"/>
    <property type="evidence" value="ECO:0007669"/>
    <property type="project" value="TreeGrafter"/>
</dbReference>
<evidence type="ECO:0000256" key="2">
    <source>
        <dbReference type="ARBA" id="ARBA00022694"/>
    </source>
</evidence>
<dbReference type="GO" id="GO:0000049">
    <property type="term" value="F:tRNA binding"/>
    <property type="evidence" value="ECO:0007669"/>
    <property type="project" value="InterPro"/>
</dbReference>
<evidence type="ECO:0000256" key="1">
    <source>
        <dbReference type="ARBA" id="ARBA00022490"/>
    </source>
</evidence>
<dbReference type="InterPro" id="IPR014729">
    <property type="entry name" value="Rossmann-like_a/b/a_fold"/>
</dbReference>
<keyword evidence="2 3" id="KW-0819">tRNA processing</keyword>
<name>A0A1E4RK32_9ASCO</name>
<evidence type="ECO:0000313" key="4">
    <source>
        <dbReference type="EMBL" id="ODV67642.1"/>
    </source>
</evidence>
<dbReference type="InterPro" id="IPR019407">
    <property type="entry name" value="CTU2"/>
</dbReference>
<evidence type="ECO:0000313" key="5">
    <source>
        <dbReference type="Proteomes" id="UP000095085"/>
    </source>
</evidence>
<dbReference type="EMBL" id="KV454540">
    <property type="protein sequence ID" value="ODV67642.1"/>
    <property type="molecule type" value="Genomic_DNA"/>
</dbReference>
<protein>
    <recommendedName>
        <fullName evidence="3">Cytoplasmic tRNA 2-thiolation protein 2</fullName>
    </recommendedName>
</protein>
<dbReference type="GO" id="GO:0032447">
    <property type="term" value="P:protein urmylation"/>
    <property type="evidence" value="ECO:0007669"/>
    <property type="project" value="UniProtKB-UniRule"/>
</dbReference>
<dbReference type="GeneID" id="30995600"/>
<dbReference type="GO" id="GO:0016779">
    <property type="term" value="F:nucleotidyltransferase activity"/>
    <property type="evidence" value="ECO:0007669"/>
    <property type="project" value="UniProtKB-UniRule"/>
</dbReference>
<organism evidence="4 5">
    <name type="scientific">Hyphopichia burtonii NRRL Y-1933</name>
    <dbReference type="NCBI Taxonomy" id="984485"/>
    <lineage>
        <taxon>Eukaryota</taxon>
        <taxon>Fungi</taxon>
        <taxon>Dikarya</taxon>
        <taxon>Ascomycota</taxon>
        <taxon>Saccharomycotina</taxon>
        <taxon>Pichiomycetes</taxon>
        <taxon>Debaryomycetaceae</taxon>
        <taxon>Hyphopichia</taxon>
    </lineage>
</organism>
<dbReference type="GO" id="GO:0002143">
    <property type="term" value="P:tRNA wobble position uridine thiolation"/>
    <property type="evidence" value="ECO:0007669"/>
    <property type="project" value="TreeGrafter"/>
</dbReference>
<reference evidence="5" key="1">
    <citation type="submission" date="2016-05" db="EMBL/GenBank/DDBJ databases">
        <title>Comparative genomics of biotechnologically important yeasts.</title>
        <authorList>
            <consortium name="DOE Joint Genome Institute"/>
            <person name="Riley R."/>
            <person name="Haridas S."/>
            <person name="Wolfe K.H."/>
            <person name="Lopes M.R."/>
            <person name="Hittinger C.T."/>
            <person name="Goker M."/>
            <person name="Salamov A."/>
            <person name="Wisecaver J."/>
            <person name="Long T.M."/>
            <person name="Aerts A.L."/>
            <person name="Barry K."/>
            <person name="Choi C."/>
            <person name="Clum A."/>
            <person name="Coughlan A.Y."/>
            <person name="Deshpande S."/>
            <person name="Douglass A.P."/>
            <person name="Hanson S.J."/>
            <person name="Klenk H.-P."/>
            <person name="Labutti K."/>
            <person name="Lapidus A."/>
            <person name="Lindquist E."/>
            <person name="Lipzen A."/>
            <person name="Meier-Kolthoff J.P."/>
            <person name="Ohm R.A."/>
            <person name="Otillar R.P."/>
            <person name="Pangilinan J."/>
            <person name="Peng Y."/>
            <person name="Rokas A."/>
            <person name="Rosa C.A."/>
            <person name="Scheuner C."/>
            <person name="Sibirny A.A."/>
            <person name="Slot J.C."/>
            <person name="Stielow J.B."/>
            <person name="Sun H."/>
            <person name="Kurtzman C.P."/>
            <person name="Blackwell M."/>
            <person name="Grigoriev I.V."/>
            <person name="Jeffries T.W."/>
        </authorList>
    </citation>
    <scope>NUCLEOTIDE SEQUENCE [LARGE SCALE GENOMIC DNA]</scope>
    <source>
        <strain evidence="5">NRRL Y-1933</strain>
    </source>
</reference>
<dbReference type="AlphaFoldDB" id="A0A1E4RK32"/>
<dbReference type="Proteomes" id="UP000095085">
    <property type="component" value="Unassembled WGS sequence"/>
</dbReference>